<feature type="transmembrane region" description="Helical" evidence="1">
    <location>
        <begin position="42"/>
        <end position="62"/>
    </location>
</feature>
<feature type="transmembrane region" description="Helical" evidence="1">
    <location>
        <begin position="7"/>
        <end position="30"/>
    </location>
</feature>
<feature type="transmembrane region" description="Helical" evidence="1">
    <location>
        <begin position="223"/>
        <end position="239"/>
    </location>
</feature>
<dbReference type="RefSeq" id="YP_010654584.1">
    <property type="nucleotide sequence ID" value="NC_070813.1"/>
</dbReference>
<keyword evidence="1" id="KW-0812">Transmembrane</keyword>
<feature type="transmembrane region" description="Helical" evidence="1">
    <location>
        <begin position="151"/>
        <end position="172"/>
    </location>
</feature>
<dbReference type="Proteomes" id="UP000516618">
    <property type="component" value="Segment"/>
</dbReference>
<feature type="transmembrane region" description="Helical" evidence="1">
    <location>
        <begin position="417"/>
        <end position="434"/>
    </location>
</feature>
<organism evidence="2 3">
    <name type="scientific">Gordonia phage MichaelScott</name>
    <dbReference type="NCBI Taxonomy" id="2759395"/>
    <lineage>
        <taxon>Viruses</taxon>
        <taxon>Duplodnaviria</taxon>
        <taxon>Heunggongvirae</taxon>
        <taxon>Uroviricota</taxon>
        <taxon>Caudoviricetes</taxon>
        <taxon>Beenievirus</taxon>
        <taxon>Beenievirus michaelscott</taxon>
    </lineage>
</organism>
<feature type="transmembrane region" description="Helical" evidence="1">
    <location>
        <begin position="69"/>
        <end position="89"/>
    </location>
</feature>
<keyword evidence="1" id="KW-1133">Transmembrane helix</keyword>
<gene>
    <name evidence="2" type="primary">32</name>
    <name evidence="2" type="ORF">SEA_MICHAELSCOTT_32</name>
</gene>
<name>A0A7L7SQL9_9CAUD</name>
<protein>
    <submittedName>
        <fullName evidence="2">Membrane protein</fullName>
    </submittedName>
</protein>
<feature type="transmembrane region" description="Helical" evidence="1">
    <location>
        <begin position="192"/>
        <end position="211"/>
    </location>
</feature>
<reference evidence="2 3" key="1">
    <citation type="submission" date="2020-07" db="EMBL/GenBank/DDBJ databases">
        <authorList>
            <person name="Chamarti P.R."/>
            <person name="Doran G.M."/>
            <person name="Fairchild A.S."/>
            <person name="Gay E.L."/>
            <person name="Gollmer S."/>
            <person name="Huffman M.G."/>
            <person name="Kistler A."/>
            <person name="Malek C.E."/>
            <person name="Marar C.I."/>
            <person name="Modi A."/>
            <person name="Nisperos M.R."/>
            <person name="Reddy N."/>
            <person name="Riley H.L."/>
            <person name="Rudy S."/>
            <person name="Shin J."/>
            <person name="Wang Y."/>
            <person name="Xu J."/>
            <person name="Young J."/>
            <person name="Butela K.A."/>
            <person name="Garlena R.A."/>
            <person name="Russell D.A."/>
            <person name="Pope W.H."/>
            <person name="Jacobs-Sera D."/>
            <person name="Hatfull G.F."/>
        </authorList>
    </citation>
    <scope>NUCLEOTIDE SEQUENCE [LARGE SCALE GENOMIC DNA]</scope>
</reference>
<sequence length="480" mass="51824">MTTRRDVYLLLGIVVTGLLVGVTITEVGLVYDAPLSARIPDIRPLVLCVCLVAMATVSYIGWPSRWNVIAHGQLAFAVVAYVIPILVLRRLDGLQSEAVDLYYRVALVGAVMMLAGALIGSRMSRTHTADRLRARARFDTRHVREAIASRTFIVCAVAVAMICIAFAVMGFVPMLAEDPMQAKFFKGPYAAAYAPVAPLYRFGTTVIALLLPLLGAYAWQRRTAGWVLLFAAAAGAMSLGLMREPAVTGILLLIGLVLAAKGRGLPLYFGLLLGVYFVGSALYFFLGKVGVQGFGADPRTAGRPFLDEVAAGAPDVADQVSFLRAWQSFPQYTDGKTWLGGLVPGNFEWNPSVWSLSVVNPGVPIDEITSGGLRLPAPIWGLVSFGWPGVVLVSLLAGFAFGYLARLASRLVPSKSLVTSVSWLMLYAAALDIFPVFYRLSYLSVIQFAVVVMLLFWIGTPKARIPVGAPSLTPTYRLRT</sequence>
<accession>A0A7L7SQL9</accession>
<keyword evidence="1" id="KW-0472">Membrane</keyword>
<feature type="transmembrane region" description="Helical" evidence="1">
    <location>
        <begin position="101"/>
        <end position="121"/>
    </location>
</feature>
<feature type="transmembrane region" description="Helical" evidence="1">
    <location>
        <begin position="245"/>
        <end position="260"/>
    </location>
</feature>
<feature type="transmembrane region" description="Helical" evidence="1">
    <location>
        <begin position="379"/>
        <end position="405"/>
    </location>
</feature>
<dbReference type="EMBL" id="MT771346">
    <property type="protein sequence ID" value="QOC56274.1"/>
    <property type="molecule type" value="Genomic_DNA"/>
</dbReference>
<dbReference type="KEGG" id="vg:77930434"/>
<evidence type="ECO:0000313" key="2">
    <source>
        <dbReference type="EMBL" id="QOC56274.1"/>
    </source>
</evidence>
<proteinExistence type="predicted"/>
<evidence type="ECO:0000256" key="1">
    <source>
        <dbReference type="SAM" id="Phobius"/>
    </source>
</evidence>
<feature type="transmembrane region" description="Helical" evidence="1">
    <location>
        <begin position="440"/>
        <end position="458"/>
    </location>
</feature>
<evidence type="ECO:0000313" key="3">
    <source>
        <dbReference type="Proteomes" id="UP000516618"/>
    </source>
</evidence>
<feature type="transmembrane region" description="Helical" evidence="1">
    <location>
        <begin position="267"/>
        <end position="286"/>
    </location>
</feature>
<dbReference type="GeneID" id="77930434"/>
<keyword evidence="3" id="KW-1185">Reference proteome</keyword>